<evidence type="ECO:0000256" key="7">
    <source>
        <dbReference type="ARBA" id="ARBA00022692"/>
    </source>
</evidence>
<evidence type="ECO:0000313" key="16">
    <source>
        <dbReference type="Proteomes" id="UP000009077"/>
    </source>
</evidence>
<evidence type="ECO:0000256" key="4">
    <source>
        <dbReference type="ARBA" id="ARBA00022597"/>
    </source>
</evidence>
<comment type="subcellular location">
    <subcellularLocation>
        <location evidence="1">Cell membrane</location>
        <topology evidence="1">Multi-pass membrane protein</topology>
    </subcellularLocation>
</comment>
<dbReference type="InterPro" id="IPR036878">
    <property type="entry name" value="Glu_permease_IIB"/>
</dbReference>
<feature type="transmembrane region" description="Helical" evidence="12">
    <location>
        <begin position="120"/>
        <end position="144"/>
    </location>
</feature>
<feature type="transmembrane region" description="Helical" evidence="12">
    <location>
        <begin position="442"/>
        <end position="462"/>
    </location>
</feature>
<dbReference type="InterPro" id="IPR001996">
    <property type="entry name" value="PTS_IIB_1"/>
</dbReference>
<dbReference type="PROSITE" id="PS51098">
    <property type="entry name" value="PTS_EIIB_TYPE_1"/>
    <property type="match status" value="1"/>
</dbReference>
<reference evidence="15 16" key="1">
    <citation type="journal article" date="2009" name="PLoS ONE">
        <title>Rapid evolution of virulence and drug resistance in the emerging zoonotic pathogen Streptococcus suis.</title>
        <authorList>
            <person name="Holden M.T.G."/>
            <person name="Hauser H."/>
            <person name="Sanders M."/>
            <person name="Ngo T.H."/>
            <person name="Cherevach I."/>
            <person name="Cronin A."/>
            <person name="Goodhead I."/>
            <person name="Mungall K."/>
            <person name="Quail M.A."/>
            <person name="Price C."/>
            <person name="Rabbinowitsch E."/>
            <person name="Sharp S."/>
            <person name="Croucher N.J."/>
            <person name="Chieu T.B."/>
            <person name="Mai N.T.H."/>
            <person name="Diep T.S."/>
            <person name="Chinh N.T."/>
            <person name="Kehoe M."/>
            <person name="Leigh J.A."/>
            <person name="Ward P.N."/>
            <person name="Dowson C.G."/>
            <person name="Whatmore A.M."/>
            <person name="Chanter N."/>
            <person name="Iversen P."/>
            <person name="Gottschalk M."/>
            <person name="Slater J.D."/>
            <person name="Smith H.E."/>
            <person name="Spratt B.G."/>
            <person name="Xu J."/>
            <person name="Ye C."/>
            <person name="Bentley S."/>
            <person name="Barrell B.G."/>
            <person name="Schultsz C."/>
            <person name="Maskell D.J."/>
            <person name="Parkhill J."/>
        </authorList>
    </citation>
    <scope>NUCLEOTIDE SEQUENCE [LARGE SCALE GENOMIC DNA]</scope>
    <source>
        <strain evidence="15 16">BM407</strain>
    </source>
</reference>
<dbReference type="PANTHER" id="PTHR30175">
    <property type="entry name" value="PHOSPHOTRANSFERASE SYSTEM TRANSPORT PROTEIN"/>
    <property type="match status" value="1"/>
</dbReference>
<evidence type="ECO:0000256" key="8">
    <source>
        <dbReference type="ARBA" id="ARBA00022777"/>
    </source>
</evidence>
<dbReference type="PATRIC" id="fig|568814.3.peg.1830"/>
<accession>A0A0H3MX99</accession>
<evidence type="ECO:0000256" key="5">
    <source>
        <dbReference type="ARBA" id="ARBA00022679"/>
    </source>
</evidence>
<dbReference type="PROSITE" id="PS01035">
    <property type="entry name" value="PTS_EIIB_TYPE_1_CYS"/>
    <property type="match status" value="1"/>
</dbReference>
<evidence type="ECO:0000313" key="15">
    <source>
        <dbReference type="EMBL" id="CAZ56651.1"/>
    </source>
</evidence>
<keyword evidence="9 12" id="KW-1133">Transmembrane helix</keyword>
<feature type="transmembrane region" description="Helical" evidence="12">
    <location>
        <begin position="188"/>
        <end position="207"/>
    </location>
</feature>
<keyword evidence="3" id="KW-1003">Cell membrane</keyword>
<evidence type="ECO:0000256" key="10">
    <source>
        <dbReference type="ARBA" id="ARBA00023136"/>
    </source>
</evidence>
<evidence type="ECO:0000259" key="14">
    <source>
        <dbReference type="PROSITE" id="PS51103"/>
    </source>
</evidence>
<dbReference type="GeneID" id="8155177"/>
<sequence>MKNTKDVAKQVLENVGGRENILGNAVCMTRLRLQLRDDKLVHLDSLKNIEGVLGVVEADTLQIVFGPGTVTKVGQAFSELTGISLGSVEEDYTTADVAATNKRINKEKYDKPVQRFLQKIANIFIPILPGIIAAGLINGITNVINVSTGNAFAMEWWYQCIRTMSWGLFTFLPIYVGMNAAKEFKGSPILGAMAGAMSVAVPSMPLLTVVDDKSILLPFVDKAFSPSAGGLLAALFVGIFFAFLERNIRKYMPSFLDTFLTPLCTVILGGLVALLVIQPLGEVLTTAIYSGLNFVYEKLGIVGGYILSAGFLPLVSVGLHQALTPIHVLLNDPSGPTGGINYLLPILMMAGGGQVGAGLALFLKTKNKKLKQLTRDSIPVGILGIGEPMMYAVTLPLGKPFLTACLGSGFGGILAVLFHLGTVSQGVSGLFGLLIMVPGSQLQFVIAMLAAYVGGFVLTWFFGVDEDRIETVYGS</sequence>
<dbReference type="KEGG" id="ssb:SSUBM407_1795"/>
<dbReference type="PANTHER" id="PTHR30175:SF3">
    <property type="entry name" value="PTS SYSTEM N-ACETYLMURAMIC ACID-SPECIFIC EIIBC COMPONENT"/>
    <property type="match status" value="1"/>
</dbReference>
<dbReference type="Proteomes" id="UP000009077">
    <property type="component" value="Chromosome"/>
</dbReference>
<dbReference type="AlphaFoldDB" id="A0A0H3MX99"/>
<dbReference type="Pfam" id="PF02378">
    <property type="entry name" value="PTS_EIIC"/>
    <property type="match status" value="1"/>
</dbReference>
<dbReference type="Gene3D" id="3.30.1360.60">
    <property type="entry name" value="Glucose permease domain IIB"/>
    <property type="match status" value="1"/>
</dbReference>
<evidence type="ECO:0000256" key="1">
    <source>
        <dbReference type="ARBA" id="ARBA00004651"/>
    </source>
</evidence>
<dbReference type="EMBL" id="FM252032">
    <property type="protein sequence ID" value="CAZ56651.1"/>
    <property type="molecule type" value="Genomic_DNA"/>
</dbReference>
<dbReference type="Pfam" id="PF00367">
    <property type="entry name" value="PTS_EIIB"/>
    <property type="match status" value="1"/>
</dbReference>
<organism evidence="15 16">
    <name type="scientific">Streptococcus suis (strain BM407)</name>
    <dbReference type="NCBI Taxonomy" id="568814"/>
    <lineage>
        <taxon>Bacteria</taxon>
        <taxon>Bacillati</taxon>
        <taxon>Bacillota</taxon>
        <taxon>Bacilli</taxon>
        <taxon>Lactobacillales</taxon>
        <taxon>Streptococcaceae</taxon>
        <taxon>Streptococcus</taxon>
    </lineage>
</organism>
<feature type="domain" description="PTS EIIC type-1" evidence="14">
    <location>
        <begin position="118"/>
        <end position="475"/>
    </location>
</feature>
<dbReference type="GO" id="GO:0008982">
    <property type="term" value="F:protein-N(PI)-phosphohistidine-sugar phosphotransferase activity"/>
    <property type="evidence" value="ECO:0007669"/>
    <property type="project" value="InterPro"/>
</dbReference>
<dbReference type="GO" id="GO:0090588">
    <property type="term" value="F:protein-phosphocysteine-N-acetylmuramate phosphotransferase system transporter activity"/>
    <property type="evidence" value="ECO:0007669"/>
    <property type="project" value="TreeGrafter"/>
</dbReference>
<keyword evidence="4" id="KW-0762">Sugar transport</keyword>
<evidence type="ECO:0000256" key="12">
    <source>
        <dbReference type="SAM" id="Phobius"/>
    </source>
</evidence>
<evidence type="ECO:0000256" key="11">
    <source>
        <dbReference type="PROSITE-ProRule" id="PRU00421"/>
    </source>
</evidence>
<evidence type="ECO:0000256" key="6">
    <source>
        <dbReference type="ARBA" id="ARBA00022683"/>
    </source>
</evidence>
<evidence type="ECO:0000256" key="3">
    <source>
        <dbReference type="ARBA" id="ARBA00022475"/>
    </source>
</evidence>
<dbReference type="RefSeq" id="WP_012775345.1">
    <property type="nucleotide sequence ID" value="NC_012926.1"/>
</dbReference>
<keyword evidence="10 12" id="KW-0472">Membrane</keyword>
<dbReference type="InterPro" id="IPR018113">
    <property type="entry name" value="PTrfase_EIIB_Cys"/>
</dbReference>
<feature type="transmembrane region" description="Helical" evidence="12">
    <location>
        <begin position="342"/>
        <end position="363"/>
    </location>
</feature>
<dbReference type="SUPFAM" id="SSF55604">
    <property type="entry name" value="Glucose permease domain IIB"/>
    <property type="match status" value="1"/>
</dbReference>
<gene>
    <name evidence="15" type="ordered locus">SSUBM407_1795</name>
</gene>
<keyword evidence="5" id="KW-0808">Transferase</keyword>
<evidence type="ECO:0000259" key="13">
    <source>
        <dbReference type="PROSITE" id="PS51098"/>
    </source>
</evidence>
<dbReference type="InterPro" id="IPR013013">
    <property type="entry name" value="PTS_EIIC_1"/>
</dbReference>
<feature type="domain" description="PTS EIIB type-1" evidence="13">
    <location>
        <begin position="5"/>
        <end position="87"/>
    </location>
</feature>
<keyword evidence="16" id="KW-1185">Reference proteome</keyword>
<feature type="transmembrane region" description="Helical" evidence="12">
    <location>
        <begin position="401"/>
        <end position="422"/>
    </location>
</feature>
<feature type="active site" description="Phosphocysteine intermediate; for EIIB activity" evidence="11">
    <location>
        <position position="27"/>
    </location>
</feature>
<keyword evidence="7 12" id="KW-0812">Transmembrane</keyword>
<dbReference type="GO" id="GO:0009401">
    <property type="term" value="P:phosphoenolpyruvate-dependent sugar phosphotransferase system"/>
    <property type="evidence" value="ECO:0007669"/>
    <property type="project" value="UniProtKB-KW"/>
</dbReference>
<feature type="transmembrane region" description="Helical" evidence="12">
    <location>
        <begin position="256"/>
        <end position="277"/>
    </location>
</feature>
<feature type="transmembrane region" description="Helical" evidence="12">
    <location>
        <begin position="227"/>
        <end position="244"/>
    </location>
</feature>
<dbReference type="CDD" id="cd00212">
    <property type="entry name" value="PTS_IIB_glc"/>
    <property type="match status" value="1"/>
</dbReference>
<dbReference type="GO" id="GO:0016301">
    <property type="term" value="F:kinase activity"/>
    <property type="evidence" value="ECO:0007669"/>
    <property type="project" value="UniProtKB-KW"/>
</dbReference>
<dbReference type="PROSITE" id="PS51103">
    <property type="entry name" value="PTS_EIIC_TYPE_1"/>
    <property type="match status" value="1"/>
</dbReference>
<keyword evidence="8" id="KW-0418">Kinase</keyword>
<keyword evidence="2" id="KW-0813">Transport</keyword>
<proteinExistence type="predicted"/>
<protein>
    <submittedName>
        <fullName evidence="15">Sugar phosphotransferase system (PTS), IIBC component</fullName>
    </submittedName>
</protein>
<evidence type="ECO:0000256" key="9">
    <source>
        <dbReference type="ARBA" id="ARBA00022989"/>
    </source>
</evidence>
<dbReference type="GO" id="GO:0005886">
    <property type="term" value="C:plasma membrane"/>
    <property type="evidence" value="ECO:0007669"/>
    <property type="project" value="UniProtKB-SubCell"/>
</dbReference>
<keyword evidence="6" id="KW-0598">Phosphotransferase system</keyword>
<name>A0A0H3MX99_STRS4</name>
<dbReference type="InterPro" id="IPR050558">
    <property type="entry name" value="PTS_Sugar-Specific_Components"/>
</dbReference>
<dbReference type="HOGENOM" id="CLU_012312_2_0_9"/>
<dbReference type="InterPro" id="IPR003352">
    <property type="entry name" value="PTS_EIIC"/>
</dbReference>
<evidence type="ECO:0000256" key="2">
    <source>
        <dbReference type="ARBA" id="ARBA00022448"/>
    </source>
</evidence>